<name>A0A5M5M5L4_BACOV</name>
<reference evidence="1 2" key="1">
    <citation type="journal article" date="2019" name="Nat. Med.">
        <title>A library of human gut bacterial isolates paired with longitudinal multiomics data enables mechanistic microbiome research.</title>
        <authorList>
            <person name="Poyet M."/>
            <person name="Groussin M."/>
            <person name="Gibbons S.M."/>
            <person name="Avila-Pacheco J."/>
            <person name="Jiang X."/>
            <person name="Kearney S.M."/>
            <person name="Perrotta A.R."/>
            <person name="Berdy B."/>
            <person name="Zhao S."/>
            <person name="Lieberman T.D."/>
            <person name="Swanson P.K."/>
            <person name="Smith M."/>
            <person name="Roesemann S."/>
            <person name="Alexander J.E."/>
            <person name="Rich S.A."/>
            <person name="Livny J."/>
            <person name="Vlamakis H."/>
            <person name="Clish C."/>
            <person name="Bullock K."/>
            <person name="Deik A."/>
            <person name="Scott J."/>
            <person name="Pierce K.A."/>
            <person name="Xavier R.J."/>
            <person name="Alm E.J."/>
        </authorList>
    </citation>
    <scope>NUCLEOTIDE SEQUENCE [LARGE SCALE GENOMIC DNA]</scope>
    <source>
        <strain evidence="1 2">BIOML-A41</strain>
    </source>
</reference>
<evidence type="ECO:0000313" key="2">
    <source>
        <dbReference type="Proteomes" id="UP000478493"/>
    </source>
</evidence>
<gene>
    <name evidence="1" type="ORF">F3B85_10680</name>
</gene>
<evidence type="ECO:0000313" key="1">
    <source>
        <dbReference type="EMBL" id="KAA4537665.1"/>
    </source>
</evidence>
<dbReference type="PANTHER" id="PTHR35810">
    <property type="entry name" value="CYTOPLASMIC PROTEIN-RELATED"/>
    <property type="match status" value="1"/>
</dbReference>
<comment type="caution">
    <text evidence="1">The sequence shown here is derived from an EMBL/GenBank/DDBJ whole genome shotgun (WGS) entry which is preliminary data.</text>
</comment>
<dbReference type="PANTHER" id="PTHR35810:SF1">
    <property type="entry name" value="CYTOPLASMIC PROTEIN"/>
    <property type="match status" value="1"/>
</dbReference>
<dbReference type="AlphaFoldDB" id="A0A5M5M5L4"/>
<accession>A0A5M5M5L4</accession>
<proteinExistence type="predicted"/>
<organism evidence="1 2">
    <name type="scientific">Bacteroides ovatus</name>
    <dbReference type="NCBI Taxonomy" id="28116"/>
    <lineage>
        <taxon>Bacteria</taxon>
        <taxon>Pseudomonadati</taxon>
        <taxon>Bacteroidota</taxon>
        <taxon>Bacteroidia</taxon>
        <taxon>Bacteroidales</taxon>
        <taxon>Bacteroidaceae</taxon>
        <taxon>Bacteroides</taxon>
    </lineage>
</organism>
<dbReference type="EMBL" id="VWGP01000006">
    <property type="protein sequence ID" value="KAA4537665.1"/>
    <property type="molecule type" value="Genomic_DNA"/>
</dbReference>
<dbReference type="RefSeq" id="WP_004302941.1">
    <property type="nucleotide sequence ID" value="NZ_CABKQC010000001.1"/>
</dbReference>
<dbReference type="Proteomes" id="UP000478493">
    <property type="component" value="Unassembled WGS sequence"/>
</dbReference>
<sequence length="132" mass="14688">MKRERDIITIDEYGRLNLPTDTAAIWMTEAEIAELFGTTAGAVHAAIKAILKENVLHGYEVCRYVRLENGNGADVYNTEVVVALAFRIRSQGAARLREYILRTLGAANKRPAINILMACTRKTDGHSRQISN</sequence>
<protein>
    <submittedName>
        <fullName evidence="1">Uncharacterized protein</fullName>
    </submittedName>
</protein>